<reference evidence="7 8" key="1">
    <citation type="journal article" date="2023" name="Mol. Ecol. Resour.">
        <title>Chromosome-level genome assembly of a triploid poplar Populus alba 'Berolinensis'.</title>
        <authorList>
            <person name="Chen S."/>
            <person name="Yu Y."/>
            <person name="Wang X."/>
            <person name="Wang S."/>
            <person name="Zhang T."/>
            <person name="Zhou Y."/>
            <person name="He R."/>
            <person name="Meng N."/>
            <person name="Wang Y."/>
            <person name="Liu W."/>
            <person name="Liu Z."/>
            <person name="Liu J."/>
            <person name="Guo Q."/>
            <person name="Huang H."/>
            <person name="Sederoff R.R."/>
            <person name="Wang G."/>
            <person name="Qu G."/>
            <person name="Chen S."/>
        </authorList>
    </citation>
    <scope>NUCLEOTIDE SEQUENCE [LARGE SCALE GENOMIC DNA]</scope>
    <source>
        <strain evidence="7">SC-2020</strain>
    </source>
</reference>
<evidence type="ECO:0000256" key="6">
    <source>
        <dbReference type="SAM" id="Phobius"/>
    </source>
</evidence>
<keyword evidence="8" id="KW-1185">Reference proteome</keyword>
<feature type="transmembrane region" description="Helical" evidence="6">
    <location>
        <begin position="244"/>
        <end position="270"/>
    </location>
</feature>
<dbReference type="AlphaFoldDB" id="A0AAD6WJT5"/>
<name>A0AAD6WJT5_9ROSI</name>
<comment type="caution">
    <text evidence="7">The sequence shown here is derived from an EMBL/GenBank/DDBJ whole genome shotgun (WGS) entry which is preliminary data.</text>
</comment>
<evidence type="ECO:0000256" key="1">
    <source>
        <dbReference type="ARBA" id="ARBA00004141"/>
    </source>
</evidence>
<evidence type="ECO:0000256" key="5">
    <source>
        <dbReference type="ARBA" id="ARBA00023136"/>
    </source>
</evidence>
<evidence type="ECO:0000256" key="4">
    <source>
        <dbReference type="ARBA" id="ARBA00022989"/>
    </source>
</evidence>
<dbReference type="Proteomes" id="UP001164929">
    <property type="component" value="Chromosome 1"/>
</dbReference>
<evidence type="ECO:0000313" key="7">
    <source>
        <dbReference type="EMBL" id="KAJ7015185.1"/>
    </source>
</evidence>
<keyword evidence="3 6" id="KW-0812">Transmembrane</keyword>
<accession>A0AAD6WJT5</accession>
<protein>
    <submittedName>
        <fullName evidence="7">Transmembrane protein 120</fullName>
    </submittedName>
</protein>
<organism evidence="7 8">
    <name type="scientific">Populus alba x Populus x berolinensis</name>
    <dbReference type="NCBI Taxonomy" id="444605"/>
    <lineage>
        <taxon>Eukaryota</taxon>
        <taxon>Viridiplantae</taxon>
        <taxon>Streptophyta</taxon>
        <taxon>Embryophyta</taxon>
        <taxon>Tracheophyta</taxon>
        <taxon>Spermatophyta</taxon>
        <taxon>Magnoliopsida</taxon>
        <taxon>eudicotyledons</taxon>
        <taxon>Gunneridae</taxon>
        <taxon>Pentapetalae</taxon>
        <taxon>rosids</taxon>
        <taxon>fabids</taxon>
        <taxon>Malpighiales</taxon>
        <taxon>Salicaceae</taxon>
        <taxon>Saliceae</taxon>
        <taxon>Populus</taxon>
    </lineage>
</organism>
<dbReference type="EMBL" id="JAQIZT010000001">
    <property type="protein sequence ID" value="KAJ7015185.1"/>
    <property type="molecule type" value="Genomic_DNA"/>
</dbReference>
<comment type="similarity">
    <text evidence="2">Belongs to the TMEM120 family.</text>
</comment>
<evidence type="ECO:0000313" key="8">
    <source>
        <dbReference type="Proteomes" id="UP001164929"/>
    </source>
</evidence>
<evidence type="ECO:0000256" key="3">
    <source>
        <dbReference type="ARBA" id="ARBA00022692"/>
    </source>
</evidence>
<dbReference type="Pfam" id="PF07851">
    <property type="entry name" value="TMEM120A-B"/>
    <property type="match status" value="1"/>
</dbReference>
<keyword evidence="5 6" id="KW-0472">Membrane</keyword>
<proteinExistence type="inferred from homology"/>
<comment type="subcellular location">
    <subcellularLocation>
        <location evidence="1">Membrane</location>
        <topology evidence="1">Multi-pass membrane protein</topology>
    </subcellularLocation>
</comment>
<keyword evidence="4 6" id="KW-1133">Transmembrane helix</keyword>
<dbReference type="GO" id="GO:0016020">
    <property type="term" value="C:membrane"/>
    <property type="evidence" value="ECO:0007669"/>
    <property type="project" value="UniProtKB-SubCell"/>
</dbReference>
<evidence type="ECO:0000256" key="2">
    <source>
        <dbReference type="ARBA" id="ARBA00009700"/>
    </source>
</evidence>
<dbReference type="PANTHER" id="PTHR21433">
    <property type="entry name" value="TRANSMEMBRANE PROTEIN INDUCED BY TUMOR NECROSIS FACTOR ALPHA"/>
    <property type="match status" value="1"/>
</dbReference>
<sequence length="284" mass="32331">MAAAAEDTVEEEVGRVVEQAKELQETAASLIAKSTNDEQSVRQKALSLESSIRRCSSLLDRNNHLAPKLAAKLEEDLQKARCIIADGDASSFLPSKPQGRFLKMFLGPINVRASRKDVQFKVKEEYNSYRDRTALLFLFFPSVLLCLRSWVWNGCLPTFPVQLYQAWLLFLYTGLTLRENILRANGSDIRSWWINHHYCAMIMALVSLTWEIKGQPNCAQKQGFEAYVGLQLLRTAYKGVTYEWQVIFCGVLLVFMAVGNFLNTVEILMVKSRFKAKMKSKSKQ</sequence>
<dbReference type="PANTHER" id="PTHR21433:SF0">
    <property type="entry name" value="TRANSMEMBRANE PROTEIN 120 HOMOLOG"/>
    <property type="match status" value="1"/>
</dbReference>
<dbReference type="InterPro" id="IPR012926">
    <property type="entry name" value="TMEM120A/B"/>
</dbReference>
<gene>
    <name evidence="7" type="ORF">NC653_004482</name>
</gene>
<feature type="transmembrane region" description="Helical" evidence="6">
    <location>
        <begin position="133"/>
        <end position="151"/>
    </location>
</feature>